<proteinExistence type="inferred from homology"/>
<evidence type="ECO:0000256" key="1">
    <source>
        <dbReference type="ARBA" id="ARBA00009381"/>
    </source>
</evidence>
<dbReference type="AlphaFoldDB" id="A0A8E6B7B0"/>
<evidence type="ECO:0000256" key="3">
    <source>
        <dbReference type="ARBA" id="ARBA00022801"/>
    </source>
</evidence>
<dbReference type="Pfam" id="PF01019">
    <property type="entry name" value="G_glu_transpept"/>
    <property type="match status" value="1"/>
</dbReference>
<evidence type="ECO:0000256" key="5">
    <source>
        <dbReference type="SAM" id="MobiDB-lite"/>
    </source>
</evidence>
<evidence type="ECO:0000313" key="7">
    <source>
        <dbReference type="EMBL" id="QVL32672.1"/>
    </source>
</evidence>
<comment type="similarity">
    <text evidence="1">Belongs to the gamma-glutamyltransferase family.</text>
</comment>
<evidence type="ECO:0000313" key="8">
    <source>
        <dbReference type="Proteomes" id="UP000676194"/>
    </source>
</evidence>
<evidence type="ECO:0000256" key="4">
    <source>
        <dbReference type="ARBA" id="ARBA00023145"/>
    </source>
</evidence>
<dbReference type="Proteomes" id="UP000676194">
    <property type="component" value="Chromosome"/>
</dbReference>
<dbReference type="SUPFAM" id="SSF56235">
    <property type="entry name" value="N-terminal nucleophile aminohydrolases (Ntn hydrolases)"/>
    <property type="match status" value="1"/>
</dbReference>
<feature type="chain" id="PRO_5034723749" evidence="6">
    <location>
        <begin position="25"/>
        <end position="609"/>
    </location>
</feature>
<dbReference type="Gene3D" id="3.60.20.40">
    <property type="match status" value="1"/>
</dbReference>
<feature type="signal peptide" evidence="6">
    <location>
        <begin position="1"/>
        <end position="24"/>
    </location>
</feature>
<organism evidence="7 8">
    <name type="scientific">Telmatocola sphagniphila</name>
    <dbReference type="NCBI Taxonomy" id="1123043"/>
    <lineage>
        <taxon>Bacteria</taxon>
        <taxon>Pseudomonadati</taxon>
        <taxon>Planctomycetota</taxon>
        <taxon>Planctomycetia</taxon>
        <taxon>Gemmatales</taxon>
        <taxon>Gemmataceae</taxon>
    </lineage>
</organism>
<dbReference type="KEGG" id="tsph:KIH39_01775"/>
<feature type="compositionally biased region" description="Basic and acidic residues" evidence="5">
    <location>
        <begin position="34"/>
        <end position="45"/>
    </location>
</feature>
<protein>
    <submittedName>
        <fullName evidence="7">Gamma-glutamyltransferase</fullName>
        <ecNumber evidence="7">2.3.2.2</ecNumber>
    </submittedName>
</protein>
<keyword evidence="4" id="KW-0865">Zymogen</keyword>
<dbReference type="InterPro" id="IPR029055">
    <property type="entry name" value="Ntn_hydrolases_N"/>
</dbReference>
<evidence type="ECO:0000256" key="6">
    <source>
        <dbReference type="SAM" id="SignalP"/>
    </source>
</evidence>
<dbReference type="InterPro" id="IPR043137">
    <property type="entry name" value="GGT_ssub_C"/>
</dbReference>
<keyword evidence="6" id="KW-0732">Signal</keyword>
<dbReference type="GO" id="GO:0103068">
    <property type="term" value="F:leukotriene C4 gamma-glutamyl transferase activity"/>
    <property type="evidence" value="ECO:0007669"/>
    <property type="project" value="UniProtKB-EC"/>
</dbReference>
<sequence length="609" mass="65703">MRQIPRLFLASVTLLIIQFEISQAGDLSPAKWNAAEREQAEKRETGGWSPSANRSISSKEGVISAIASPIAVQAGIEALRQGGTAADAAGTIALTQITTQLGSVVSYAGIMTMVYYDAKTGKVYSLDAGYQTYRNETDPQTIPQADMGPLNQTFKDLRKNEKDELDKLPAKGRETLVPGFMAGVEALHQKFGRLPFPDLFQPAIWYAEQGVKVNASLAGCFQLRKSFLMRTPEGKVFLHQAGNEVPTKGDLFKQPELANTLRQVAKEGAQYMYSGAWGREFVKTIQREGGKVLPEDLTNYRVIWSEPHSTEFAGHRVYTAGEPSYSAYNIFPALNLIEEFDLIKRPPFWKAAGSLMDMQRINNAISGAPAIDARFLKLLKEKKIDASPAAQLTKAYAKSIKPLIDESAGSPSNDPHHSNSIVVVDKYGNIAAITHTINSVIWGDTGIVVGGIPIPDSAGFQQARLATLKPGSRLPNEMVQTIVLEGNKPILATAAIGAALIPETIKLILSVAGQGLSLEEVQAAPAYLSDYSPLTKPEGARSLAVSLPEGLYGSELLNELEAKKVKVKIVPSQMAAGLRGTVAAVKIDPKTGVRSTTETQKVLLYGGGQ</sequence>
<name>A0A8E6B7B0_9BACT</name>
<accession>A0A8E6B7B0</accession>
<dbReference type="GO" id="GO:0016787">
    <property type="term" value="F:hydrolase activity"/>
    <property type="evidence" value="ECO:0007669"/>
    <property type="project" value="UniProtKB-KW"/>
</dbReference>
<evidence type="ECO:0000256" key="2">
    <source>
        <dbReference type="ARBA" id="ARBA00022679"/>
    </source>
</evidence>
<dbReference type="PANTHER" id="PTHR43199:SF1">
    <property type="entry name" value="GLUTATHIONE HYDROLASE PROENZYME"/>
    <property type="match status" value="1"/>
</dbReference>
<feature type="region of interest" description="Disordered" evidence="5">
    <location>
        <begin position="32"/>
        <end position="55"/>
    </location>
</feature>
<keyword evidence="3" id="KW-0378">Hydrolase</keyword>
<gene>
    <name evidence="7" type="ORF">KIH39_01775</name>
</gene>
<keyword evidence="7" id="KW-0012">Acyltransferase</keyword>
<dbReference type="EC" id="2.3.2.2" evidence="7"/>
<reference evidence="7" key="1">
    <citation type="submission" date="2021-05" db="EMBL/GenBank/DDBJ databases">
        <title>Complete genome sequence of the cellulolytic planctomycete Telmatocola sphagniphila SP2T and characterization of the first cellulase from planctomycetes.</title>
        <authorList>
            <person name="Rakitin A.L."/>
            <person name="Beletsky A.V."/>
            <person name="Naumoff D.G."/>
            <person name="Kulichevskaya I.S."/>
            <person name="Mardanov A.V."/>
            <person name="Ravin N.V."/>
            <person name="Dedysh S.N."/>
        </authorList>
    </citation>
    <scope>NUCLEOTIDE SEQUENCE</scope>
    <source>
        <strain evidence="7">SP2T</strain>
    </source>
</reference>
<dbReference type="PRINTS" id="PR01210">
    <property type="entry name" value="GGTRANSPTASE"/>
</dbReference>
<dbReference type="EMBL" id="CP074694">
    <property type="protein sequence ID" value="QVL32672.1"/>
    <property type="molecule type" value="Genomic_DNA"/>
</dbReference>
<keyword evidence="2 7" id="KW-0808">Transferase</keyword>
<dbReference type="InterPro" id="IPR051792">
    <property type="entry name" value="GGT_bact"/>
</dbReference>
<dbReference type="RefSeq" id="WP_213497564.1">
    <property type="nucleotide sequence ID" value="NZ_CP074694.1"/>
</dbReference>
<keyword evidence="8" id="KW-1185">Reference proteome</keyword>
<dbReference type="PANTHER" id="PTHR43199">
    <property type="entry name" value="GLUTATHIONE HYDROLASE"/>
    <property type="match status" value="1"/>
</dbReference>